<dbReference type="PROSITE" id="PS50853">
    <property type="entry name" value="FN3"/>
    <property type="match status" value="1"/>
</dbReference>
<dbReference type="InterPro" id="IPR003961">
    <property type="entry name" value="FN3_dom"/>
</dbReference>
<proteinExistence type="predicted"/>
<feature type="non-terminal residue" evidence="2">
    <location>
        <position position="1"/>
    </location>
</feature>
<sequence>PTYPIKLDIQNSNFGEQKIVWVFTETQYRHESSNRYYLVITWLGGRQNVTVTYNQPFIRTDLKQNVEYTYILYAYMRTEVLISNVIVISTLPTSGPVQVDEFQATPIRFGIYISWTTIDRFFLTFQSFLIRIVPYDASVRVVEFQTTDLNRTLTDLLPCVAYNVSICARAQNGVCSSPTFTQMTPYPPDKVSTLLACDLAWSNVGYRNSVGTSTTRHVNIRSTWPGLEVGGADDGSPSGHFLTKVSRIKQG</sequence>
<organism evidence="2 3">
    <name type="scientific">Paragonimus skrjabini miyazakii</name>
    <dbReference type="NCBI Taxonomy" id="59628"/>
    <lineage>
        <taxon>Eukaryota</taxon>
        <taxon>Metazoa</taxon>
        <taxon>Spiralia</taxon>
        <taxon>Lophotrochozoa</taxon>
        <taxon>Platyhelminthes</taxon>
        <taxon>Trematoda</taxon>
        <taxon>Digenea</taxon>
        <taxon>Plagiorchiida</taxon>
        <taxon>Troglotremata</taxon>
        <taxon>Troglotrematidae</taxon>
        <taxon>Paragonimus</taxon>
    </lineage>
</organism>
<dbReference type="Proteomes" id="UP000822476">
    <property type="component" value="Unassembled WGS sequence"/>
</dbReference>
<dbReference type="AlphaFoldDB" id="A0A8S9YES8"/>
<accession>A0A8S9YES8</accession>
<keyword evidence="3" id="KW-1185">Reference proteome</keyword>
<name>A0A8S9YES8_9TREM</name>
<evidence type="ECO:0000313" key="2">
    <source>
        <dbReference type="EMBL" id="KAF7238164.1"/>
    </source>
</evidence>
<feature type="domain" description="Fibronectin type-III" evidence="1">
    <location>
        <begin position="95"/>
        <end position="189"/>
    </location>
</feature>
<gene>
    <name evidence="2" type="ORF">EG68_11251</name>
</gene>
<reference evidence="2" key="1">
    <citation type="submission" date="2019-07" db="EMBL/GenBank/DDBJ databases">
        <title>Annotation for the trematode Paragonimus miyazaki's.</title>
        <authorList>
            <person name="Choi Y.-J."/>
        </authorList>
    </citation>
    <scope>NUCLEOTIDE SEQUENCE</scope>
    <source>
        <strain evidence="2">Japan</strain>
    </source>
</reference>
<dbReference type="EMBL" id="JTDE01007594">
    <property type="protein sequence ID" value="KAF7238164.1"/>
    <property type="molecule type" value="Genomic_DNA"/>
</dbReference>
<dbReference type="OrthoDB" id="10445884at2759"/>
<protein>
    <recommendedName>
        <fullName evidence="1">Fibronectin type-III domain-containing protein</fullName>
    </recommendedName>
</protein>
<dbReference type="InterPro" id="IPR036116">
    <property type="entry name" value="FN3_sf"/>
</dbReference>
<evidence type="ECO:0000259" key="1">
    <source>
        <dbReference type="PROSITE" id="PS50853"/>
    </source>
</evidence>
<evidence type="ECO:0000313" key="3">
    <source>
        <dbReference type="Proteomes" id="UP000822476"/>
    </source>
</evidence>
<dbReference type="SUPFAM" id="SSF49265">
    <property type="entry name" value="Fibronectin type III"/>
    <property type="match status" value="1"/>
</dbReference>
<comment type="caution">
    <text evidence="2">The sequence shown here is derived from an EMBL/GenBank/DDBJ whole genome shotgun (WGS) entry which is preliminary data.</text>
</comment>